<dbReference type="WBParaSite" id="ASIM_0000434801-mRNA-1">
    <property type="protein sequence ID" value="ASIM_0000434801-mRNA-1"/>
    <property type="gene ID" value="ASIM_0000434801"/>
</dbReference>
<protein>
    <submittedName>
        <fullName evidence="2">CRAL-TRIO domain-containing protein</fullName>
    </submittedName>
</protein>
<evidence type="ECO:0000256" key="1">
    <source>
        <dbReference type="SAM" id="MobiDB-lite"/>
    </source>
</evidence>
<name>A0A0M3J9S9_ANISI</name>
<dbReference type="AlphaFoldDB" id="A0A0M3J9S9"/>
<proteinExistence type="predicted"/>
<reference evidence="2" key="1">
    <citation type="submission" date="2017-02" db="UniProtKB">
        <authorList>
            <consortium name="WormBaseParasite"/>
        </authorList>
    </citation>
    <scope>IDENTIFICATION</scope>
</reference>
<organism evidence="2">
    <name type="scientific">Anisakis simplex</name>
    <name type="common">Herring worm</name>
    <dbReference type="NCBI Taxonomy" id="6269"/>
    <lineage>
        <taxon>Eukaryota</taxon>
        <taxon>Metazoa</taxon>
        <taxon>Ecdysozoa</taxon>
        <taxon>Nematoda</taxon>
        <taxon>Chromadorea</taxon>
        <taxon>Rhabditida</taxon>
        <taxon>Spirurina</taxon>
        <taxon>Ascaridomorpha</taxon>
        <taxon>Ascaridoidea</taxon>
        <taxon>Anisakidae</taxon>
        <taxon>Anisakis</taxon>
        <taxon>Anisakis simplex complex</taxon>
    </lineage>
</organism>
<feature type="region of interest" description="Disordered" evidence="1">
    <location>
        <begin position="66"/>
        <end position="96"/>
    </location>
</feature>
<sequence length="108" mass="12163">LGHNMMVLGPTMNFIRLILPMQCNFIMTQSGISNFRIDSKLDAQLKTAYSKRQELSEDDLRNIVVGKDSASAPNKAPVPWSKETSNDGNHSPLEDDSLDIKYDAFDFR</sequence>
<evidence type="ECO:0000313" key="2">
    <source>
        <dbReference type="WBParaSite" id="ASIM_0000434801-mRNA-1"/>
    </source>
</evidence>
<accession>A0A0M3J9S9</accession>